<dbReference type="Ensembl" id="ENSCSAT00000018105.1">
    <property type="protein sequence ID" value="ENSCSAP00000017572.1"/>
    <property type="gene ID" value="ENSCSAG00000000430.1"/>
</dbReference>
<keyword evidence="1" id="KW-0732">Signal</keyword>
<keyword evidence="3" id="KW-1185">Reference proteome</keyword>
<feature type="chain" id="PRO_5002346679" evidence="1">
    <location>
        <begin position="18"/>
        <end position="70"/>
    </location>
</feature>
<reference evidence="2" key="3">
    <citation type="submission" date="2025-09" db="UniProtKB">
        <authorList>
            <consortium name="Ensembl"/>
        </authorList>
    </citation>
    <scope>IDENTIFICATION</scope>
</reference>
<organism evidence="2 3">
    <name type="scientific">Chlorocebus sabaeus</name>
    <name type="common">Green monkey</name>
    <name type="synonym">Simia sabaea</name>
    <dbReference type="NCBI Taxonomy" id="60711"/>
    <lineage>
        <taxon>Eukaryota</taxon>
        <taxon>Metazoa</taxon>
        <taxon>Chordata</taxon>
        <taxon>Craniata</taxon>
        <taxon>Vertebrata</taxon>
        <taxon>Euteleostomi</taxon>
        <taxon>Mammalia</taxon>
        <taxon>Eutheria</taxon>
        <taxon>Euarchontoglires</taxon>
        <taxon>Primates</taxon>
        <taxon>Haplorrhini</taxon>
        <taxon>Catarrhini</taxon>
        <taxon>Cercopithecidae</taxon>
        <taxon>Cercopithecinae</taxon>
        <taxon>Chlorocebus</taxon>
    </lineage>
</organism>
<dbReference type="EMBL" id="AQIB01088738">
    <property type="status" value="NOT_ANNOTATED_CDS"/>
    <property type="molecule type" value="Genomic_DNA"/>
</dbReference>
<evidence type="ECO:0000313" key="2">
    <source>
        <dbReference type="Ensembl" id="ENSCSAP00000017572.1"/>
    </source>
</evidence>
<evidence type="ECO:0000256" key="1">
    <source>
        <dbReference type="SAM" id="SignalP"/>
    </source>
</evidence>
<reference evidence="2" key="2">
    <citation type="submission" date="2025-08" db="UniProtKB">
        <authorList>
            <consortium name="Ensembl"/>
        </authorList>
    </citation>
    <scope>IDENTIFICATION</scope>
</reference>
<protein>
    <submittedName>
        <fullName evidence="2">Uncharacterized protein</fullName>
    </submittedName>
</protein>
<reference evidence="2 3" key="1">
    <citation type="submission" date="2014-03" db="EMBL/GenBank/DDBJ databases">
        <authorList>
            <person name="Warren W."/>
            <person name="Wilson R.K."/>
        </authorList>
    </citation>
    <scope>NUCLEOTIDE SEQUENCE</scope>
</reference>
<dbReference type="AlphaFoldDB" id="A0A0D9S9N3"/>
<name>A0A0D9S9N3_CHLSB</name>
<feature type="signal peptide" evidence="1">
    <location>
        <begin position="1"/>
        <end position="17"/>
    </location>
</feature>
<sequence>MVLLCLFLTSLAATPQAGVTGAWPTSGLSILAQLQPSCELKWTQLSRSSWRDLVMTTSLWILVHFQHFSQ</sequence>
<accession>A0A0D9S9N3</accession>
<evidence type="ECO:0000313" key="3">
    <source>
        <dbReference type="Proteomes" id="UP000029965"/>
    </source>
</evidence>
<dbReference type="eggNOG" id="ENOG502TEE9">
    <property type="taxonomic scope" value="Eukaryota"/>
</dbReference>
<dbReference type="Bgee" id="ENSCSAG00000000430">
    <property type="expression patterns" value="Expressed in blood"/>
</dbReference>
<proteinExistence type="predicted"/>
<dbReference type="Proteomes" id="UP000029965">
    <property type="component" value="Chromosome 1"/>
</dbReference>